<dbReference type="PANTHER" id="PTHR34365">
    <property type="entry name" value="ENOLASE (DUF1399)"/>
    <property type="match status" value="1"/>
</dbReference>
<dbReference type="OMA" id="PHAFERY"/>
<dbReference type="VEuPathDB" id="AmoebaDB:ACA1_188030"/>
<organism evidence="1 2">
    <name type="scientific">Acanthamoeba castellanii (strain ATCC 30010 / Neff)</name>
    <dbReference type="NCBI Taxonomy" id="1257118"/>
    <lineage>
        <taxon>Eukaryota</taxon>
        <taxon>Amoebozoa</taxon>
        <taxon>Discosea</taxon>
        <taxon>Longamoebia</taxon>
        <taxon>Centramoebida</taxon>
        <taxon>Acanthamoebidae</taxon>
        <taxon>Acanthamoeba</taxon>
    </lineage>
</organism>
<proteinExistence type="predicted"/>
<evidence type="ECO:0000313" key="1">
    <source>
        <dbReference type="EMBL" id="ELR15876.1"/>
    </source>
</evidence>
<evidence type="ECO:0000313" key="2">
    <source>
        <dbReference type="Proteomes" id="UP000011083"/>
    </source>
</evidence>
<dbReference type="OrthoDB" id="2684236at2759"/>
<sequence length="338" mass="38344">MSSVPPEHVRVWSFPVHPAKLTKPTFWFSVDLVRGVVDYLRVLAAVSSHRELTDQRCVRSAIERYRHHLARVAALHKKHPGRRPEDMPRAPLDVEMVWLAHMTRTKHYREVCELNFGALVDHRLPATTSLVLHSTSDPATSQDWRRLDADGLAHEPAGTKDGLGVDLAPGDVINDQAWLAQFVSAAAHARARWEGRPPQRPEPQPIQRAAELVEWFIERLLEAPAPVDGRPSPSLADQLLMGYEKMIYLVARHPHRTRKEFSPPFLVDLVWHVHQAHPVAYRRDMTRVAGVVLEHHPWPKPAESGSGGLSQRSAVALWKEEFSVDSFHACELTHLFRS</sequence>
<gene>
    <name evidence="1" type="ORF">ACA1_188030</name>
</gene>
<accession>L8GUU8</accession>
<protein>
    <submittedName>
        <fullName evidence="1">Uncharacterized protein</fullName>
    </submittedName>
</protein>
<dbReference type="EMBL" id="KB008020">
    <property type="protein sequence ID" value="ELR15876.1"/>
    <property type="molecule type" value="Genomic_DNA"/>
</dbReference>
<dbReference type="KEGG" id="acan:ACA1_188030"/>
<dbReference type="Pfam" id="PF07173">
    <property type="entry name" value="GRDP-like"/>
    <property type="match status" value="1"/>
</dbReference>
<keyword evidence="2" id="KW-1185">Reference proteome</keyword>
<dbReference type="GeneID" id="14916564"/>
<dbReference type="InterPro" id="IPR009836">
    <property type="entry name" value="GRDP-like"/>
</dbReference>
<dbReference type="RefSeq" id="XP_004337889.1">
    <property type="nucleotide sequence ID" value="XM_004337841.1"/>
</dbReference>
<name>L8GUU8_ACACF</name>
<reference evidence="1 2" key="1">
    <citation type="journal article" date="2013" name="Genome Biol.">
        <title>Genome of Acanthamoeba castellanii highlights extensive lateral gene transfer and early evolution of tyrosine kinase signaling.</title>
        <authorList>
            <person name="Clarke M."/>
            <person name="Lohan A.J."/>
            <person name="Liu B."/>
            <person name="Lagkouvardos I."/>
            <person name="Roy S."/>
            <person name="Zafar N."/>
            <person name="Bertelli C."/>
            <person name="Schilde C."/>
            <person name="Kianianmomeni A."/>
            <person name="Burglin T.R."/>
            <person name="Frech C."/>
            <person name="Turcotte B."/>
            <person name="Kopec K.O."/>
            <person name="Synnott J.M."/>
            <person name="Choo C."/>
            <person name="Paponov I."/>
            <person name="Finkler A."/>
            <person name="Soon Heng Tan C."/>
            <person name="Hutchins A.P."/>
            <person name="Weinmeier T."/>
            <person name="Rattei T."/>
            <person name="Chu J.S."/>
            <person name="Gimenez G."/>
            <person name="Irimia M."/>
            <person name="Rigden D.J."/>
            <person name="Fitzpatrick D.A."/>
            <person name="Lorenzo-Morales J."/>
            <person name="Bateman A."/>
            <person name="Chiu C.H."/>
            <person name="Tang P."/>
            <person name="Hegemann P."/>
            <person name="Fromm H."/>
            <person name="Raoult D."/>
            <person name="Greub G."/>
            <person name="Miranda-Saavedra D."/>
            <person name="Chen N."/>
            <person name="Nash P."/>
            <person name="Ginger M.L."/>
            <person name="Horn M."/>
            <person name="Schaap P."/>
            <person name="Caler L."/>
            <person name="Loftus B."/>
        </authorList>
    </citation>
    <scope>NUCLEOTIDE SEQUENCE [LARGE SCALE GENOMIC DNA]</scope>
    <source>
        <strain evidence="1 2">Neff</strain>
    </source>
</reference>
<dbReference type="PANTHER" id="PTHR34365:SF7">
    <property type="entry name" value="GLYCINE-RICH DOMAIN-CONTAINING PROTEIN 1"/>
    <property type="match status" value="1"/>
</dbReference>
<dbReference type="AlphaFoldDB" id="L8GUU8"/>
<dbReference type="Proteomes" id="UP000011083">
    <property type="component" value="Unassembled WGS sequence"/>
</dbReference>